<name>A0AAV7RLX4_PLEWA</name>
<feature type="compositionally biased region" description="Low complexity" evidence="1">
    <location>
        <begin position="47"/>
        <end position="63"/>
    </location>
</feature>
<accession>A0AAV7RLX4</accession>
<keyword evidence="3" id="KW-1185">Reference proteome</keyword>
<dbReference type="EMBL" id="JANPWB010000009">
    <property type="protein sequence ID" value="KAJ1153846.1"/>
    <property type="molecule type" value="Genomic_DNA"/>
</dbReference>
<sequence>MQENQRLHEEHQQEIKKELQALNTTMVSIARFLGDMAKTMREYTLHQQAPSTSQSTDQPSTSAEDSRQEALPQDPQATSIPPHAEGEPPRKRSLRPRQTPETLAKTKATSRK</sequence>
<evidence type="ECO:0000256" key="1">
    <source>
        <dbReference type="SAM" id="MobiDB-lite"/>
    </source>
</evidence>
<gene>
    <name evidence="2" type="ORF">NDU88_006604</name>
</gene>
<evidence type="ECO:0000313" key="2">
    <source>
        <dbReference type="EMBL" id="KAJ1153846.1"/>
    </source>
</evidence>
<organism evidence="2 3">
    <name type="scientific">Pleurodeles waltl</name>
    <name type="common">Iberian ribbed newt</name>
    <dbReference type="NCBI Taxonomy" id="8319"/>
    <lineage>
        <taxon>Eukaryota</taxon>
        <taxon>Metazoa</taxon>
        <taxon>Chordata</taxon>
        <taxon>Craniata</taxon>
        <taxon>Vertebrata</taxon>
        <taxon>Euteleostomi</taxon>
        <taxon>Amphibia</taxon>
        <taxon>Batrachia</taxon>
        <taxon>Caudata</taxon>
        <taxon>Salamandroidea</taxon>
        <taxon>Salamandridae</taxon>
        <taxon>Pleurodelinae</taxon>
        <taxon>Pleurodeles</taxon>
    </lineage>
</organism>
<dbReference type="Proteomes" id="UP001066276">
    <property type="component" value="Chromosome 5"/>
</dbReference>
<comment type="caution">
    <text evidence="2">The sequence shown here is derived from an EMBL/GenBank/DDBJ whole genome shotgun (WGS) entry which is preliminary data.</text>
</comment>
<protein>
    <submittedName>
        <fullName evidence="2">Uncharacterized protein</fullName>
    </submittedName>
</protein>
<dbReference type="AlphaFoldDB" id="A0AAV7RLX4"/>
<reference evidence="2" key="1">
    <citation type="journal article" date="2022" name="bioRxiv">
        <title>Sequencing and chromosome-scale assembly of the giantPleurodeles waltlgenome.</title>
        <authorList>
            <person name="Brown T."/>
            <person name="Elewa A."/>
            <person name="Iarovenko S."/>
            <person name="Subramanian E."/>
            <person name="Araus A.J."/>
            <person name="Petzold A."/>
            <person name="Susuki M."/>
            <person name="Suzuki K.-i.T."/>
            <person name="Hayashi T."/>
            <person name="Toyoda A."/>
            <person name="Oliveira C."/>
            <person name="Osipova E."/>
            <person name="Leigh N.D."/>
            <person name="Simon A."/>
            <person name="Yun M.H."/>
        </authorList>
    </citation>
    <scope>NUCLEOTIDE SEQUENCE</scope>
    <source>
        <strain evidence="2">20211129_DDA</strain>
        <tissue evidence="2">Liver</tissue>
    </source>
</reference>
<proteinExistence type="predicted"/>
<evidence type="ECO:0000313" key="3">
    <source>
        <dbReference type="Proteomes" id="UP001066276"/>
    </source>
</evidence>
<feature type="region of interest" description="Disordered" evidence="1">
    <location>
        <begin position="41"/>
        <end position="112"/>
    </location>
</feature>